<dbReference type="Pfam" id="PF16499">
    <property type="entry name" value="Melibiase_2"/>
    <property type="match status" value="1"/>
</dbReference>
<dbReference type="PROSITE" id="PS00512">
    <property type="entry name" value="ALPHA_GALACTOSIDASE"/>
    <property type="match status" value="1"/>
</dbReference>
<dbReference type="InterPro" id="IPR002241">
    <property type="entry name" value="Glyco_hydro_27"/>
</dbReference>
<keyword evidence="3 5" id="KW-0378">Hydrolase</keyword>
<accession>A0A839K2A9</accession>
<protein>
    <recommendedName>
        <fullName evidence="5">Alpha-galactosidase</fullName>
        <ecNumber evidence="5">3.2.1.22</ecNumber>
    </recommendedName>
    <alternativeName>
        <fullName evidence="5">Melibiase</fullName>
    </alternativeName>
</protein>
<comment type="similarity">
    <text evidence="1 5">Belongs to the glycosyl hydrolase 27 family.</text>
</comment>
<evidence type="ECO:0000313" key="7">
    <source>
        <dbReference type="EMBL" id="MBB2184053.1"/>
    </source>
</evidence>
<evidence type="ECO:0000259" key="6">
    <source>
        <dbReference type="Pfam" id="PF17801"/>
    </source>
</evidence>
<gene>
    <name evidence="7" type="ORF">H0486_14325</name>
</gene>
<dbReference type="PANTHER" id="PTHR11452:SF75">
    <property type="entry name" value="ALPHA-GALACTOSIDASE MEL1"/>
    <property type="match status" value="1"/>
</dbReference>
<dbReference type="PRINTS" id="PR00740">
    <property type="entry name" value="GLHYDRLASE27"/>
</dbReference>
<dbReference type="InterPro" id="IPR017853">
    <property type="entry name" value="GH"/>
</dbReference>
<evidence type="ECO:0000256" key="3">
    <source>
        <dbReference type="ARBA" id="ARBA00022801"/>
    </source>
</evidence>
<keyword evidence="5" id="KW-1015">Disulfide bond</keyword>
<dbReference type="InterPro" id="IPR013780">
    <property type="entry name" value="Glyco_hydro_b"/>
</dbReference>
<keyword evidence="4 5" id="KW-0326">Glycosidase</keyword>
<evidence type="ECO:0000256" key="5">
    <source>
        <dbReference type="RuleBase" id="RU361168"/>
    </source>
</evidence>
<evidence type="ECO:0000256" key="4">
    <source>
        <dbReference type="ARBA" id="ARBA00023295"/>
    </source>
</evidence>
<dbReference type="GO" id="GO:0005975">
    <property type="term" value="P:carbohydrate metabolic process"/>
    <property type="evidence" value="ECO:0007669"/>
    <property type="project" value="InterPro"/>
</dbReference>
<comment type="catalytic activity">
    <reaction evidence="5">
        <text>Hydrolysis of terminal, non-reducing alpha-D-galactose residues in alpha-D-galactosides, including galactose oligosaccharides, galactomannans and galactolipids.</text>
        <dbReference type="EC" id="3.2.1.22"/>
    </reaction>
</comment>
<dbReference type="InterPro" id="IPR041233">
    <property type="entry name" value="Melibiase_C"/>
</dbReference>
<dbReference type="Gene3D" id="3.20.20.70">
    <property type="entry name" value="Aldolase class I"/>
    <property type="match status" value="1"/>
</dbReference>
<dbReference type="FunFam" id="3.20.20.70:FF:000197">
    <property type="entry name" value="Alpha-galactosidase"/>
    <property type="match status" value="1"/>
</dbReference>
<dbReference type="Gene3D" id="2.60.40.1180">
    <property type="entry name" value="Golgi alpha-mannosidase II"/>
    <property type="match status" value="1"/>
</dbReference>
<dbReference type="SUPFAM" id="SSF51445">
    <property type="entry name" value="(Trans)glycosidases"/>
    <property type="match status" value="1"/>
</dbReference>
<dbReference type="GO" id="GO:0004557">
    <property type="term" value="F:alpha-galactosidase activity"/>
    <property type="evidence" value="ECO:0007669"/>
    <property type="project" value="UniProtKB-EC"/>
</dbReference>
<dbReference type="EMBL" id="JACEGA010000001">
    <property type="protein sequence ID" value="MBB2184053.1"/>
    <property type="molecule type" value="Genomic_DNA"/>
</dbReference>
<dbReference type="SUPFAM" id="SSF51011">
    <property type="entry name" value="Glycosyl hydrolase domain"/>
    <property type="match status" value="1"/>
</dbReference>
<dbReference type="AlphaFoldDB" id="A0A839K2A9"/>
<dbReference type="Proteomes" id="UP000574276">
    <property type="component" value="Unassembled WGS sequence"/>
</dbReference>
<name>A0A839K2A9_9FIRM</name>
<sequence length="377" mass="43208">MLAQTPPMGWNSWNTFGWDISEDLIKRIADIWAELGLLDAGYEYIVIDDCWSEKKRDKDGLLVPDPNKFPNGMKAVADYVHSKGLKFGMYSCAGTMTCAGHPSSLEHEFVDAKTFAEWGVDYLKYDYCYKPHNIPGHILYKRMGMALRNCGREILFSACNWGNDNTYEWIRASNAHMYRSTGDIQDNWESIKKLALSQWNKECYSAPYCYNDIDMLVVGMYGKGNVALGGCSDEEYKTHFSLWCIMNSPLMIGCDIRNMNEKTREILTNKEVIALNQDPEGRQAYSMEQWNNPDVKIYIKPMSDGSYGIGFFNMGEDTGEGSLQFWDMGLPSSAGYGFKLRDLWEHEDIGEFSENYTCKLEPHHCKILRAELVKMNE</sequence>
<dbReference type="Pfam" id="PF17801">
    <property type="entry name" value="Melibiase_C"/>
    <property type="match status" value="1"/>
</dbReference>
<dbReference type="InterPro" id="IPR013785">
    <property type="entry name" value="Aldolase_TIM"/>
</dbReference>
<comment type="caution">
    <text evidence="7">The sequence shown here is derived from an EMBL/GenBank/DDBJ whole genome shotgun (WGS) entry which is preliminary data.</text>
</comment>
<dbReference type="InterPro" id="IPR000111">
    <property type="entry name" value="Glyco_hydro_27/36_CS"/>
</dbReference>
<proteinExistence type="inferred from homology"/>
<dbReference type="PANTHER" id="PTHR11452">
    <property type="entry name" value="ALPHA-GALACTOSIDASE/ALPHA-N-ACETYLGALACTOSAMINIDASE"/>
    <property type="match status" value="1"/>
</dbReference>
<evidence type="ECO:0000256" key="1">
    <source>
        <dbReference type="ARBA" id="ARBA00009743"/>
    </source>
</evidence>
<organism evidence="7 8">
    <name type="scientific">Variimorphobacter saccharofermentans</name>
    <dbReference type="NCBI Taxonomy" id="2755051"/>
    <lineage>
        <taxon>Bacteria</taxon>
        <taxon>Bacillati</taxon>
        <taxon>Bacillota</taxon>
        <taxon>Clostridia</taxon>
        <taxon>Lachnospirales</taxon>
        <taxon>Lachnospiraceae</taxon>
        <taxon>Variimorphobacter</taxon>
    </lineage>
</organism>
<reference evidence="7 8" key="1">
    <citation type="submission" date="2020-07" db="EMBL/GenBank/DDBJ databases">
        <title>Characterization and genome sequencing of isolate MD1, a novel member within the family Lachnospiraceae.</title>
        <authorList>
            <person name="Rettenmaier R."/>
            <person name="Di Bello L."/>
            <person name="Zinser C."/>
            <person name="Scheitz K."/>
            <person name="Liebl W."/>
            <person name="Zverlov V."/>
        </authorList>
    </citation>
    <scope>NUCLEOTIDE SEQUENCE [LARGE SCALE GENOMIC DNA]</scope>
    <source>
        <strain evidence="7 8">MD1</strain>
    </source>
</reference>
<evidence type="ECO:0000256" key="2">
    <source>
        <dbReference type="ARBA" id="ARBA00022729"/>
    </source>
</evidence>
<keyword evidence="8" id="KW-1185">Reference proteome</keyword>
<dbReference type="EC" id="3.2.1.22" evidence="5"/>
<feature type="domain" description="Alpha galactosidase C-terminal" evidence="6">
    <location>
        <begin position="294"/>
        <end position="369"/>
    </location>
</feature>
<evidence type="ECO:0000313" key="8">
    <source>
        <dbReference type="Proteomes" id="UP000574276"/>
    </source>
</evidence>
<keyword evidence="2" id="KW-0732">Signal</keyword>
<dbReference type="CDD" id="cd14792">
    <property type="entry name" value="GH27"/>
    <property type="match status" value="1"/>
</dbReference>
<dbReference type="RefSeq" id="WP_228353651.1">
    <property type="nucleotide sequence ID" value="NZ_JACEGA010000001.1"/>
</dbReference>